<dbReference type="Gene3D" id="3.90.550.10">
    <property type="entry name" value="Spore Coat Polysaccharide Biosynthesis Protein SpsA, Chain A"/>
    <property type="match status" value="1"/>
</dbReference>
<evidence type="ECO:0000313" key="5">
    <source>
        <dbReference type="EMBL" id="MDT0262118.1"/>
    </source>
</evidence>
<dbReference type="SUPFAM" id="SSF53448">
    <property type="entry name" value="Nucleotide-diphospho-sugar transferases"/>
    <property type="match status" value="1"/>
</dbReference>
<feature type="transmembrane region" description="Helical" evidence="4">
    <location>
        <begin position="439"/>
        <end position="457"/>
    </location>
</feature>
<dbReference type="EMBL" id="JAVREH010000014">
    <property type="protein sequence ID" value="MDT0262118.1"/>
    <property type="molecule type" value="Genomic_DNA"/>
</dbReference>
<evidence type="ECO:0000256" key="3">
    <source>
        <dbReference type="ARBA" id="ARBA00022679"/>
    </source>
</evidence>
<dbReference type="InterPro" id="IPR029044">
    <property type="entry name" value="Nucleotide-diphossugar_trans"/>
</dbReference>
<dbReference type="Pfam" id="PF13641">
    <property type="entry name" value="Glyco_tranf_2_3"/>
    <property type="match status" value="1"/>
</dbReference>
<feature type="transmembrane region" description="Helical" evidence="4">
    <location>
        <begin position="406"/>
        <end position="433"/>
    </location>
</feature>
<dbReference type="GO" id="GO:0016757">
    <property type="term" value="F:glycosyltransferase activity"/>
    <property type="evidence" value="ECO:0007669"/>
    <property type="project" value="UniProtKB-KW"/>
</dbReference>
<evidence type="ECO:0000256" key="2">
    <source>
        <dbReference type="ARBA" id="ARBA00022676"/>
    </source>
</evidence>
<feature type="transmembrane region" description="Helical" evidence="4">
    <location>
        <begin position="478"/>
        <end position="501"/>
    </location>
</feature>
<keyword evidence="4" id="KW-1133">Transmembrane helix</keyword>
<dbReference type="Proteomes" id="UP001183176">
    <property type="component" value="Unassembled WGS sequence"/>
</dbReference>
<comment type="similarity">
    <text evidence="1">Belongs to the glycosyltransferase 2 family.</text>
</comment>
<keyword evidence="4" id="KW-0812">Transmembrane</keyword>
<protein>
    <submittedName>
        <fullName evidence="5">Glycosyltransferase</fullName>
        <ecNumber evidence="5">2.4.-.-</ecNumber>
    </submittedName>
</protein>
<feature type="transmembrane region" description="Helical" evidence="4">
    <location>
        <begin position="110"/>
        <end position="135"/>
    </location>
</feature>
<sequence>MVAADSERRLNGYHAARATSGTPNTRGLLLFHPYVINAALRRRAVSSGLALSAFGLTWGAFALPAAQAAGSPVLPPATPGPMPGGLLGPAVRSRPTVPVAVHHSASIAELVGIGALILLSLALTAVAATTLSWMLHAWRTPKHLSGTRFNELTRDTHLSFSLLVPARHEQAVLGQTLDTLAAVNHPDVEVIAIIGHDDPETELVAREAAARHPDRVRVVIDHSVPKNKPKALNTALKSCRGDIVGVFDAEDEVHPELIRHVDARFAETGADVVQGGVQLMNAHTSWWTLRNCLEYYFWFRSRLHYHAARNFIPLGGNTVFTRTDLLREVKGWDPECLAEDCEIGVRLSSRGAVVAVAYEPEVVTREETPGSIRSLVKQRTRWNQGFLQVLGKGEWRKLPTRSQRLLARYTLSMPFLQAMTGLLVPLSVALMLFTSVPTGVVLITLLPIVPTIMTVAVEAAGYGEFCKLYGLKRRLRDYVYLVVGAVPYQLLLAFASIRAVVRQLRGDGSWEKTEHSNLHRIDTAGAQVDPRLELAS</sequence>
<organism evidence="5 6">
    <name type="scientific">Jatrophihabitans lederbergiae</name>
    <dbReference type="NCBI Taxonomy" id="3075547"/>
    <lineage>
        <taxon>Bacteria</taxon>
        <taxon>Bacillati</taxon>
        <taxon>Actinomycetota</taxon>
        <taxon>Actinomycetes</taxon>
        <taxon>Jatrophihabitantales</taxon>
        <taxon>Jatrophihabitantaceae</taxon>
        <taxon>Jatrophihabitans</taxon>
    </lineage>
</organism>
<gene>
    <name evidence="5" type="ORF">RM423_12010</name>
</gene>
<dbReference type="PANTHER" id="PTHR43630">
    <property type="entry name" value="POLY-BETA-1,6-N-ACETYL-D-GLUCOSAMINE SYNTHASE"/>
    <property type="match status" value="1"/>
</dbReference>
<name>A0ABU2JCX5_9ACTN</name>
<evidence type="ECO:0000313" key="6">
    <source>
        <dbReference type="Proteomes" id="UP001183176"/>
    </source>
</evidence>
<keyword evidence="2 5" id="KW-0328">Glycosyltransferase</keyword>
<reference evidence="6" key="1">
    <citation type="submission" date="2023-07" db="EMBL/GenBank/DDBJ databases">
        <title>30 novel species of actinomycetes from the DSMZ collection.</title>
        <authorList>
            <person name="Nouioui I."/>
        </authorList>
    </citation>
    <scope>NUCLEOTIDE SEQUENCE [LARGE SCALE GENOMIC DNA]</scope>
    <source>
        <strain evidence="6">DSM 44399</strain>
    </source>
</reference>
<accession>A0ABU2JCX5</accession>
<proteinExistence type="inferred from homology"/>
<keyword evidence="4" id="KW-0472">Membrane</keyword>
<keyword evidence="6" id="KW-1185">Reference proteome</keyword>
<feature type="transmembrane region" description="Helical" evidence="4">
    <location>
        <begin position="49"/>
        <end position="69"/>
    </location>
</feature>
<evidence type="ECO:0000256" key="4">
    <source>
        <dbReference type="SAM" id="Phobius"/>
    </source>
</evidence>
<keyword evidence="3 5" id="KW-0808">Transferase</keyword>
<dbReference type="EC" id="2.4.-.-" evidence="5"/>
<evidence type="ECO:0000256" key="1">
    <source>
        <dbReference type="ARBA" id="ARBA00006739"/>
    </source>
</evidence>
<dbReference type="PANTHER" id="PTHR43630:SF1">
    <property type="entry name" value="POLY-BETA-1,6-N-ACETYL-D-GLUCOSAMINE SYNTHASE"/>
    <property type="match status" value="1"/>
</dbReference>
<comment type="caution">
    <text evidence="5">The sequence shown here is derived from an EMBL/GenBank/DDBJ whole genome shotgun (WGS) entry which is preliminary data.</text>
</comment>